<evidence type="ECO:0000256" key="15">
    <source>
        <dbReference type="SAM" id="MobiDB-lite"/>
    </source>
</evidence>
<keyword evidence="8" id="KW-0479">Metal-binding</keyword>
<keyword evidence="10" id="KW-0269">Exonuclease</keyword>
<dbReference type="PANTHER" id="PTHR10797">
    <property type="entry name" value="CCR4-NOT TRANSCRIPTION COMPLEX SUBUNIT"/>
    <property type="match status" value="1"/>
</dbReference>
<feature type="region of interest" description="Disordered" evidence="15">
    <location>
        <begin position="425"/>
        <end position="504"/>
    </location>
</feature>
<keyword evidence="12" id="KW-0805">Transcription regulation</keyword>
<comment type="similarity">
    <text evidence="4">Belongs to the CAF1 family.</text>
</comment>
<dbReference type="EC" id="3.1.13.4" evidence="5"/>
<evidence type="ECO:0000256" key="1">
    <source>
        <dbReference type="ARBA" id="ARBA00001663"/>
    </source>
</evidence>
<keyword evidence="17" id="KW-1185">Reference proteome</keyword>
<dbReference type="InterPro" id="IPR039637">
    <property type="entry name" value="CNOT7/CNOT8/Pop2"/>
</dbReference>
<dbReference type="Gene3D" id="3.30.420.10">
    <property type="entry name" value="Ribonuclease H-like superfamily/Ribonuclease H"/>
    <property type="match status" value="1"/>
</dbReference>
<evidence type="ECO:0000256" key="13">
    <source>
        <dbReference type="ARBA" id="ARBA00023163"/>
    </source>
</evidence>
<keyword evidence="9" id="KW-0378">Hydrolase</keyword>
<organism evidence="16 17">
    <name type="scientific">Diaporthe eres</name>
    <name type="common">Phomopsis oblonga</name>
    <dbReference type="NCBI Taxonomy" id="83184"/>
    <lineage>
        <taxon>Eukaryota</taxon>
        <taxon>Fungi</taxon>
        <taxon>Dikarya</taxon>
        <taxon>Ascomycota</taxon>
        <taxon>Pezizomycotina</taxon>
        <taxon>Sordariomycetes</taxon>
        <taxon>Sordariomycetidae</taxon>
        <taxon>Diaporthales</taxon>
        <taxon>Diaporthaceae</taxon>
        <taxon>Diaporthe</taxon>
        <taxon>Diaporthe eres species complex</taxon>
    </lineage>
</organism>
<dbReference type="Pfam" id="PF04857">
    <property type="entry name" value="CAF1"/>
    <property type="match status" value="2"/>
</dbReference>
<evidence type="ECO:0000313" key="16">
    <source>
        <dbReference type="EMBL" id="KAK7737709.1"/>
    </source>
</evidence>
<keyword evidence="7" id="KW-0540">Nuclease</keyword>
<feature type="compositionally biased region" description="Polar residues" evidence="15">
    <location>
        <begin position="428"/>
        <end position="440"/>
    </location>
</feature>
<feature type="compositionally biased region" description="Polar residues" evidence="15">
    <location>
        <begin position="453"/>
        <end position="464"/>
    </location>
</feature>
<evidence type="ECO:0000256" key="3">
    <source>
        <dbReference type="ARBA" id="ARBA00004496"/>
    </source>
</evidence>
<keyword evidence="13" id="KW-0804">Transcription</keyword>
<comment type="catalytic activity">
    <reaction evidence="1">
        <text>Exonucleolytic cleavage of poly(A) to 5'-AMP.</text>
        <dbReference type="EC" id="3.1.13.4"/>
    </reaction>
</comment>
<gene>
    <name evidence="16" type="primary">POP2</name>
    <name evidence="16" type="ORF">SLS63_002838</name>
</gene>
<evidence type="ECO:0000256" key="10">
    <source>
        <dbReference type="ARBA" id="ARBA00022839"/>
    </source>
</evidence>
<feature type="compositionally biased region" description="Low complexity" evidence="15">
    <location>
        <begin position="96"/>
        <end position="107"/>
    </location>
</feature>
<evidence type="ECO:0000256" key="9">
    <source>
        <dbReference type="ARBA" id="ARBA00022801"/>
    </source>
</evidence>
<evidence type="ECO:0000256" key="8">
    <source>
        <dbReference type="ARBA" id="ARBA00022723"/>
    </source>
</evidence>
<evidence type="ECO:0000256" key="11">
    <source>
        <dbReference type="ARBA" id="ARBA00022884"/>
    </source>
</evidence>
<dbReference type="InterPro" id="IPR006941">
    <property type="entry name" value="RNase_CAF1"/>
</dbReference>
<dbReference type="EMBL" id="JAKNSF020000007">
    <property type="protein sequence ID" value="KAK7737709.1"/>
    <property type="molecule type" value="Genomic_DNA"/>
</dbReference>
<accession>A0ABR1PIS5</accession>
<evidence type="ECO:0000256" key="12">
    <source>
        <dbReference type="ARBA" id="ARBA00023015"/>
    </source>
</evidence>
<comment type="subcellular location">
    <subcellularLocation>
        <location evidence="3">Cytoplasm</location>
    </subcellularLocation>
    <subcellularLocation>
        <location evidence="2">Nucleus</location>
    </subcellularLocation>
</comment>
<evidence type="ECO:0000256" key="4">
    <source>
        <dbReference type="ARBA" id="ARBA00008372"/>
    </source>
</evidence>
<feature type="region of interest" description="Disordered" evidence="15">
    <location>
        <begin position="96"/>
        <end position="116"/>
    </location>
</feature>
<keyword evidence="6" id="KW-0963">Cytoplasm</keyword>
<protein>
    <recommendedName>
        <fullName evidence="5">poly(A)-specific ribonuclease</fullName>
        <ecNumber evidence="5">3.1.13.4</ecNumber>
    </recommendedName>
</protein>
<sequence length="504" mass="54490">MPPQISRYQNGPNNVAPYQHQFAGLNPGHSNNYTPQLGGNPSHLNPNAQIPSFATNGNVLGLGGGMNSAAASFGVGHESGLGGQAARMGFHNATLQHPQHAQQQSHSMMGDQPARNPLAKGRIREVWKHNLEDEMAVLRDLVQDYPYIAMDTEFPGVVARPMGAFRGKSDYHYQCLRVNVDLLKVIQIGITLFNEDGETPATRPNSTNSTEIAGAGRKNASQNLVPHAWQFNFNFSLNDDMYNEQSIDSLKHAGIDFALLERDGIDPKKFAALLIPSGLTHFEEVKWISFHGGYDFGYLTKLLMCEQMPNDELEFTKRLKKYFPSVYDVKHLMKHAIKQHNSGLLTPSDPSTTELLQKFEQKSGLESIAEALKIKRLGAAHQAGSDGLLTGRVFFSMREKVFNGDIPTEQVGKIWGLGVPDIGAPLGANQQQSAAESTPPQQGQNNGGQNNNAEGTPSTPNQGSAGLVNTPAAQSHNTNGVSSMGPMTPGGGGGVFGSFHMGAR</sequence>
<dbReference type="SUPFAM" id="SSF53098">
    <property type="entry name" value="Ribonuclease H-like"/>
    <property type="match status" value="1"/>
</dbReference>
<reference evidence="16 17" key="1">
    <citation type="submission" date="2024-02" db="EMBL/GenBank/DDBJ databases">
        <title>De novo assembly and annotation of 12 fungi associated with fruit tree decline syndrome in Ontario, Canada.</title>
        <authorList>
            <person name="Sulman M."/>
            <person name="Ellouze W."/>
            <person name="Ilyukhin E."/>
        </authorList>
    </citation>
    <scope>NUCLEOTIDE SEQUENCE [LARGE SCALE GENOMIC DNA]</scope>
    <source>
        <strain evidence="16 17">M169</strain>
    </source>
</reference>
<dbReference type="Proteomes" id="UP001430848">
    <property type="component" value="Unassembled WGS sequence"/>
</dbReference>
<name>A0ABR1PIS5_DIAER</name>
<dbReference type="InterPro" id="IPR012337">
    <property type="entry name" value="RNaseH-like_sf"/>
</dbReference>
<feature type="compositionally biased region" description="Low complexity" evidence="15">
    <location>
        <begin position="441"/>
        <end position="452"/>
    </location>
</feature>
<comment type="caution">
    <text evidence="16">The sequence shown here is derived from an EMBL/GenBank/DDBJ whole genome shotgun (WGS) entry which is preliminary data.</text>
</comment>
<keyword evidence="14" id="KW-0539">Nucleus</keyword>
<proteinExistence type="inferred from homology"/>
<evidence type="ECO:0000256" key="2">
    <source>
        <dbReference type="ARBA" id="ARBA00004123"/>
    </source>
</evidence>
<evidence type="ECO:0000256" key="6">
    <source>
        <dbReference type="ARBA" id="ARBA00022490"/>
    </source>
</evidence>
<feature type="region of interest" description="Disordered" evidence="15">
    <location>
        <begin position="23"/>
        <end position="47"/>
    </location>
</feature>
<dbReference type="InterPro" id="IPR036397">
    <property type="entry name" value="RNaseH_sf"/>
</dbReference>
<keyword evidence="11" id="KW-0694">RNA-binding</keyword>
<evidence type="ECO:0000313" key="17">
    <source>
        <dbReference type="Proteomes" id="UP001430848"/>
    </source>
</evidence>
<evidence type="ECO:0000256" key="7">
    <source>
        <dbReference type="ARBA" id="ARBA00022722"/>
    </source>
</evidence>
<feature type="compositionally biased region" description="Polar residues" evidence="15">
    <location>
        <begin position="28"/>
        <end position="47"/>
    </location>
</feature>
<evidence type="ECO:0000256" key="5">
    <source>
        <dbReference type="ARBA" id="ARBA00012161"/>
    </source>
</evidence>
<evidence type="ECO:0000256" key="14">
    <source>
        <dbReference type="ARBA" id="ARBA00023242"/>
    </source>
</evidence>